<dbReference type="InterPro" id="IPR002791">
    <property type="entry name" value="ARMT1-like_metal-bd"/>
</dbReference>
<dbReference type="SUPFAM" id="SSF111321">
    <property type="entry name" value="AF1104-like"/>
    <property type="match status" value="1"/>
</dbReference>
<organism evidence="8 9">
    <name type="scientific">Tetradesmus obliquus</name>
    <name type="common">Green alga</name>
    <name type="synonym">Acutodesmus obliquus</name>
    <dbReference type="NCBI Taxonomy" id="3088"/>
    <lineage>
        <taxon>Eukaryota</taxon>
        <taxon>Viridiplantae</taxon>
        <taxon>Chlorophyta</taxon>
        <taxon>core chlorophytes</taxon>
        <taxon>Chlorophyceae</taxon>
        <taxon>CS clade</taxon>
        <taxon>Sphaeropleales</taxon>
        <taxon>Scenedesmaceae</taxon>
        <taxon>Tetradesmus</taxon>
    </lineage>
</organism>
<evidence type="ECO:0000313" key="8">
    <source>
        <dbReference type="EMBL" id="SZX65352.1"/>
    </source>
</evidence>
<accession>A0A383VKU3</accession>
<name>A0A383VKU3_TETOB</name>
<evidence type="ECO:0000256" key="6">
    <source>
        <dbReference type="ARBA" id="ARBA00023211"/>
    </source>
</evidence>
<sequence length="391" mass="41870">MAVQTPTSCKVALAPFPLLAEPSTYKAGTFEYYSNCSRDPQQPVEFSHWIEVFRKSLPTFKSHAQRDESIPASEREAKAEQFAADFAAALDALLANPRQELPGFRAQPVSCASLCHVREQCLHNAGFVDIFKAVKQTEDEAALQLLPQVLQMLDQQPNATAALNAALRGVFAGNIFDLGAAASAHRYESGQGAGFHCALEQLLPRPWVVDDLDAVLDRFRAQPYRKALLFVDNAGADVLLGMLPFARELTKLGTQVILAANNGATINDITAAELAPLVAAAAAQDALLGQAWGSGQLRVMNSGNDLPVIDLREVSAELAAEAADADLLVLEGMGRAIETNLTAKFTVDSLKLGMVKHPEVAACLGGRLYDVVCKFDAAGTVKSLQQNAALN</sequence>
<dbReference type="AlphaFoldDB" id="A0A383VKU3"/>
<dbReference type="GO" id="GO:0005634">
    <property type="term" value="C:nucleus"/>
    <property type="evidence" value="ECO:0007669"/>
    <property type="project" value="TreeGrafter"/>
</dbReference>
<dbReference type="STRING" id="3088.A0A383VKU3"/>
<dbReference type="Gene3D" id="1.10.285.20">
    <property type="entry name" value="Uncharacterised protein PF01937, DUF89, domain 2"/>
    <property type="match status" value="1"/>
</dbReference>
<evidence type="ECO:0000256" key="1">
    <source>
        <dbReference type="ARBA" id="ARBA00001936"/>
    </source>
</evidence>
<dbReference type="GO" id="GO:0005829">
    <property type="term" value="C:cytosol"/>
    <property type="evidence" value="ECO:0007669"/>
    <property type="project" value="TreeGrafter"/>
</dbReference>
<comment type="cofactor">
    <cofactor evidence="1">
        <name>Mn(2+)</name>
        <dbReference type="ChEBI" id="CHEBI:29035"/>
    </cofactor>
</comment>
<evidence type="ECO:0000313" key="9">
    <source>
        <dbReference type="Proteomes" id="UP000256970"/>
    </source>
</evidence>
<keyword evidence="6" id="KW-0464">Manganese</keyword>
<dbReference type="InterPro" id="IPR004567">
    <property type="entry name" value="Type_II_PanK"/>
</dbReference>
<keyword evidence="9" id="KW-1185">Reference proteome</keyword>
<dbReference type="Pfam" id="PF01937">
    <property type="entry name" value="ARMT1-like_dom"/>
    <property type="match status" value="1"/>
</dbReference>
<evidence type="ECO:0000256" key="2">
    <source>
        <dbReference type="ARBA" id="ARBA00001967"/>
    </source>
</evidence>
<dbReference type="GO" id="GO:0005524">
    <property type="term" value="F:ATP binding"/>
    <property type="evidence" value="ECO:0007669"/>
    <property type="project" value="InterPro"/>
</dbReference>
<gene>
    <name evidence="8" type="ORF">BQ4739_LOCUS5789</name>
</gene>
<dbReference type="PANTHER" id="PTHR12280:SF35">
    <property type="entry name" value="4'-PHOSPHOPANTETHEINE PHOSPHATASE"/>
    <property type="match status" value="1"/>
</dbReference>
<keyword evidence="4" id="KW-0479">Metal-binding</keyword>
<reference evidence="8 9" key="1">
    <citation type="submission" date="2016-10" db="EMBL/GenBank/DDBJ databases">
        <authorList>
            <person name="Cai Z."/>
        </authorList>
    </citation>
    <scope>NUCLEOTIDE SEQUENCE [LARGE SCALE GENOMIC DNA]</scope>
</reference>
<dbReference type="InterPro" id="IPR036075">
    <property type="entry name" value="ARMT-1-like_metal-bd_sf"/>
</dbReference>
<dbReference type="PIRSF" id="PIRSF030210">
    <property type="entry name" value="UCP030210"/>
    <property type="match status" value="1"/>
</dbReference>
<proteinExistence type="predicted"/>
<evidence type="ECO:0000256" key="3">
    <source>
        <dbReference type="ARBA" id="ARBA00022596"/>
    </source>
</evidence>
<protein>
    <recommendedName>
        <fullName evidence="7">Damage-control phosphatase ARMT1-like metal-binding domain-containing protein</fullName>
    </recommendedName>
</protein>
<dbReference type="GO" id="GO:0015937">
    <property type="term" value="P:coenzyme A biosynthetic process"/>
    <property type="evidence" value="ECO:0007669"/>
    <property type="project" value="InterPro"/>
</dbReference>
<comment type="cofactor">
    <cofactor evidence="2">
        <name>Ni(2+)</name>
        <dbReference type="ChEBI" id="CHEBI:49786"/>
    </cofactor>
</comment>
<dbReference type="GO" id="GO:0046872">
    <property type="term" value="F:metal ion binding"/>
    <property type="evidence" value="ECO:0007669"/>
    <property type="project" value="UniProtKB-KW"/>
</dbReference>
<dbReference type="GO" id="GO:0016787">
    <property type="term" value="F:hydrolase activity"/>
    <property type="evidence" value="ECO:0007669"/>
    <property type="project" value="UniProtKB-KW"/>
</dbReference>
<evidence type="ECO:0000256" key="4">
    <source>
        <dbReference type="ARBA" id="ARBA00022723"/>
    </source>
</evidence>
<dbReference type="PANTHER" id="PTHR12280">
    <property type="entry name" value="PANTOTHENATE KINASE"/>
    <property type="match status" value="1"/>
</dbReference>
<dbReference type="EMBL" id="FNXT01000617">
    <property type="protein sequence ID" value="SZX65352.1"/>
    <property type="molecule type" value="Genomic_DNA"/>
</dbReference>
<dbReference type="Gene3D" id="3.40.50.10880">
    <property type="entry name" value="Uncharacterised protein PF01937, DUF89, domain 3"/>
    <property type="match status" value="1"/>
</dbReference>
<keyword evidence="3" id="KW-0533">Nickel</keyword>
<dbReference type="GO" id="GO:0004594">
    <property type="term" value="F:pantothenate kinase activity"/>
    <property type="evidence" value="ECO:0007669"/>
    <property type="project" value="TreeGrafter"/>
</dbReference>
<dbReference type="FunFam" id="3.40.50.10880:FF:000004">
    <property type="entry name" value="Pantothenate kinase"/>
    <property type="match status" value="1"/>
</dbReference>
<dbReference type="Gene3D" id="1.20.1700.10">
    <property type="entry name" value="AF1104-like"/>
    <property type="match status" value="1"/>
</dbReference>
<dbReference type="Proteomes" id="UP000256970">
    <property type="component" value="Unassembled WGS sequence"/>
</dbReference>
<dbReference type="InterPro" id="IPR035073">
    <property type="entry name" value="At2g17340_3_helix_bundle"/>
</dbReference>
<keyword evidence="5" id="KW-0378">Hydrolase</keyword>
<feature type="domain" description="Damage-control phosphatase ARMT1-like metal-binding" evidence="7">
    <location>
        <begin position="53"/>
        <end position="370"/>
    </location>
</feature>
<dbReference type="InterPro" id="IPR016949">
    <property type="entry name" value="At2g17340"/>
</dbReference>
<evidence type="ECO:0000256" key="5">
    <source>
        <dbReference type="ARBA" id="ARBA00022801"/>
    </source>
</evidence>
<evidence type="ECO:0000259" key="7">
    <source>
        <dbReference type="Pfam" id="PF01937"/>
    </source>
</evidence>